<sequence length="315" mass="35638">MIRALFLSCSVPLIRARTPGRTKRRWWLHSVYGWGIPVAWTTVAGAVDVFLSKDHALHPNFVRSRCYFQRCHGACSTFALLRLASGSREIKYRSAWHTLTTWAYRNGPVLLMLLVNLYFFVRLVVTLAWRFRDIDSGLQTARRSKDRYKLFIRLFIVMGLSWCLEFLTHSDTCAAWLVLCELVVELQGLWIFFVTVYSKNNRTLVLRSCSNSLARFGLARECENRQGITATGRNSNSTSENSKVRTSVLRMTGSAKSPDVPGMPSISRNVDIPIAKTLSDPTTSEVQENSDQTSAVTRISEAEKAARVKDTSEAE</sequence>
<comment type="caution">
    <text evidence="8">The sequence shown here is derived from an EMBL/GenBank/DDBJ whole genome shotgun (WGS) entry which is preliminary data.</text>
</comment>
<dbReference type="Proteomes" id="UP000283509">
    <property type="component" value="Unassembled WGS sequence"/>
</dbReference>
<dbReference type="OrthoDB" id="6134459at2759"/>
<evidence type="ECO:0000313" key="9">
    <source>
        <dbReference type="Proteomes" id="UP000283509"/>
    </source>
</evidence>
<dbReference type="Gene3D" id="1.20.1070.10">
    <property type="entry name" value="Rhodopsin 7-helix transmembrane proteins"/>
    <property type="match status" value="1"/>
</dbReference>
<keyword evidence="2 6" id="KW-0812">Transmembrane</keyword>
<keyword evidence="9" id="KW-1185">Reference proteome</keyword>
<feature type="transmembrane region" description="Helical" evidence="6">
    <location>
        <begin position="150"/>
        <end position="168"/>
    </location>
</feature>
<comment type="subcellular location">
    <subcellularLocation>
        <location evidence="1">Membrane</location>
        <topology evidence="1">Multi-pass membrane protein</topology>
    </subcellularLocation>
</comment>
<dbReference type="InterPro" id="IPR017981">
    <property type="entry name" value="GPCR_2-like_7TM"/>
</dbReference>
<dbReference type="AlphaFoldDB" id="A0A423TQP7"/>
<feature type="compositionally biased region" description="Polar residues" evidence="5">
    <location>
        <begin position="279"/>
        <end position="297"/>
    </location>
</feature>
<name>A0A423TQP7_PENVA</name>
<evidence type="ECO:0000256" key="1">
    <source>
        <dbReference type="ARBA" id="ARBA00004141"/>
    </source>
</evidence>
<dbReference type="InterPro" id="IPR052808">
    <property type="entry name" value="GPCR_Mth-like"/>
</dbReference>
<keyword evidence="3 6" id="KW-1133">Transmembrane helix</keyword>
<dbReference type="GO" id="GO:0016020">
    <property type="term" value="C:membrane"/>
    <property type="evidence" value="ECO:0007669"/>
    <property type="project" value="UniProtKB-SubCell"/>
</dbReference>
<dbReference type="PANTHER" id="PTHR46953:SF1">
    <property type="entry name" value="G-PROTEIN COUPLED RECEPTOR MTH-LIKE 1-RELATED"/>
    <property type="match status" value="1"/>
</dbReference>
<dbReference type="EMBL" id="QCYY01001335">
    <property type="protein sequence ID" value="ROT78780.1"/>
    <property type="molecule type" value="Genomic_DNA"/>
</dbReference>
<evidence type="ECO:0000313" key="8">
    <source>
        <dbReference type="EMBL" id="ROT78780.1"/>
    </source>
</evidence>
<feature type="domain" description="G-protein coupled receptors family 2 profile 2" evidence="7">
    <location>
        <begin position="1"/>
        <end position="199"/>
    </location>
</feature>
<protein>
    <recommendedName>
        <fullName evidence="7">G-protein coupled receptors family 2 profile 2 domain-containing protein</fullName>
    </recommendedName>
</protein>
<keyword evidence="4 6" id="KW-0472">Membrane</keyword>
<dbReference type="GO" id="GO:0007166">
    <property type="term" value="P:cell surface receptor signaling pathway"/>
    <property type="evidence" value="ECO:0007669"/>
    <property type="project" value="InterPro"/>
</dbReference>
<evidence type="ECO:0000256" key="6">
    <source>
        <dbReference type="SAM" id="Phobius"/>
    </source>
</evidence>
<feature type="compositionally biased region" description="Basic and acidic residues" evidence="5">
    <location>
        <begin position="300"/>
        <end position="315"/>
    </location>
</feature>
<dbReference type="Pfam" id="PF00002">
    <property type="entry name" value="7tm_2"/>
    <property type="match status" value="1"/>
</dbReference>
<feature type="transmembrane region" description="Helical" evidence="6">
    <location>
        <begin position="109"/>
        <end position="129"/>
    </location>
</feature>
<reference evidence="8 9" key="1">
    <citation type="submission" date="2018-04" db="EMBL/GenBank/DDBJ databases">
        <authorList>
            <person name="Zhang X."/>
            <person name="Yuan J."/>
            <person name="Li F."/>
            <person name="Xiang J."/>
        </authorList>
    </citation>
    <scope>NUCLEOTIDE SEQUENCE [LARGE SCALE GENOMIC DNA]</scope>
    <source>
        <tissue evidence="8">Muscle</tissue>
    </source>
</reference>
<dbReference type="PANTHER" id="PTHR46953">
    <property type="entry name" value="G-PROTEIN COUPLED RECEPTOR MTH-LIKE 1-RELATED"/>
    <property type="match status" value="1"/>
</dbReference>
<evidence type="ECO:0000256" key="3">
    <source>
        <dbReference type="ARBA" id="ARBA00022989"/>
    </source>
</evidence>
<evidence type="ECO:0000256" key="2">
    <source>
        <dbReference type="ARBA" id="ARBA00022692"/>
    </source>
</evidence>
<proteinExistence type="predicted"/>
<evidence type="ECO:0000256" key="5">
    <source>
        <dbReference type="SAM" id="MobiDB-lite"/>
    </source>
</evidence>
<dbReference type="GO" id="GO:0004930">
    <property type="term" value="F:G protein-coupled receptor activity"/>
    <property type="evidence" value="ECO:0007669"/>
    <property type="project" value="InterPro"/>
</dbReference>
<evidence type="ECO:0000256" key="4">
    <source>
        <dbReference type="ARBA" id="ARBA00023136"/>
    </source>
</evidence>
<evidence type="ECO:0000259" key="7">
    <source>
        <dbReference type="PROSITE" id="PS50261"/>
    </source>
</evidence>
<accession>A0A423TQP7</accession>
<reference evidence="8 9" key="2">
    <citation type="submission" date="2019-01" db="EMBL/GenBank/DDBJ databases">
        <title>The decoding of complex shrimp genome reveals the adaptation for benthos swimmer, frequently molting mechanism and breeding impact on genome.</title>
        <authorList>
            <person name="Sun Y."/>
            <person name="Gao Y."/>
            <person name="Yu Y."/>
        </authorList>
    </citation>
    <scope>NUCLEOTIDE SEQUENCE [LARGE SCALE GENOMIC DNA]</scope>
    <source>
        <tissue evidence="8">Muscle</tissue>
    </source>
</reference>
<organism evidence="8 9">
    <name type="scientific">Penaeus vannamei</name>
    <name type="common">Whiteleg shrimp</name>
    <name type="synonym">Litopenaeus vannamei</name>
    <dbReference type="NCBI Taxonomy" id="6689"/>
    <lineage>
        <taxon>Eukaryota</taxon>
        <taxon>Metazoa</taxon>
        <taxon>Ecdysozoa</taxon>
        <taxon>Arthropoda</taxon>
        <taxon>Crustacea</taxon>
        <taxon>Multicrustacea</taxon>
        <taxon>Malacostraca</taxon>
        <taxon>Eumalacostraca</taxon>
        <taxon>Eucarida</taxon>
        <taxon>Decapoda</taxon>
        <taxon>Dendrobranchiata</taxon>
        <taxon>Penaeoidea</taxon>
        <taxon>Penaeidae</taxon>
        <taxon>Penaeus</taxon>
    </lineage>
</organism>
<dbReference type="PROSITE" id="PS50261">
    <property type="entry name" value="G_PROTEIN_RECEP_F2_4"/>
    <property type="match status" value="1"/>
</dbReference>
<feature type="transmembrane region" description="Helical" evidence="6">
    <location>
        <begin position="174"/>
        <end position="197"/>
    </location>
</feature>
<gene>
    <name evidence="8" type="ORF">C7M84_002501</name>
</gene>
<feature type="region of interest" description="Disordered" evidence="5">
    <location>
        <begin position="251"/>
        <end position="315"/>
    </location>
</feature>
<dbReference type="InterPro" id="IPR000832">
    <property type="entry name" value="GPCR_2_secretin-like"/>
</dbReference>